<dbReference type="SUPFAM" id="SSF82171">
    <property type="entry name" value="DPP6 N-terminal domain-like"/>
    <property type="match status" value="1"/>
</dbReference>
<keyword evidence="3 7" id="KW-0963">Cytoplasm</keyword>
<keyword evidence="6 7" id="KW-0720">Serine protease</keyword>
<evidence type="ECO:0000256" key="8">
    <source>
        <dbReference type="PIRSR" id="PIRSR036421-1"/>
    </source>
</evidence>
<dbReference type="Pfam" id="PF26549">
    <property type="entry name" value="Tricorn_N"/>
    <property type="match status" value="1"/>
</dbReference>
<evidence type="ECO:0000256" key="9">
    <source>
        <dbReference type="PIRSR" id="PIRSR036421-3"/>
    </source>
</evidence>
<feature type="compositionally biased region" description="Basic and acidic residues" evidence="10">
    <location>
        <begin position="553"/>
        <end position="567"/>
    </location>
</feature>
<dbReference type="EC" id="3.4.21.-" evidence="7"/>
<dbReference type="CDD" id="cd07562">
    <property type="entry name" value="Peptidase_S41_TRI"/>
    <property type="match status" value="1"/>
</dbReference>
<dbReference type="PANTHER" id="PTHR43253">
    <property type="entry name" value="TRICORN PROTEASE HOMOLOG 2-RELATED"/>
    <property type="match status" value="1"/>
</dbReference>
<comment type="similarity">
    <text evidence="2 7">Belongs to the peptidase S41B family.</text>
</comment>
<dbReference type="InterPro" id="IPR029414">
    <property type="entry name" value="Tricorn_PDZ"/>
</dbReference>
<feature type="chain" id="PRO_5030001255" description="Tricorn protease homolog" evidence="11">
    <location>
        <begin position="21"/>
        <end position="1094"/>
    </location>
</feature>
<dbReference type="OrthoDB" id="9758793at2"/>
<accession>A0A023D129</accession>
<organism evidence="13 14">
    <name type="scientific">Acidomonas methanolica NBRC 104435</name>
    <dbReference type="NCBI Taxonomy" id="1231351"/>
    <lineage>
        <taxon>Bacteria</taxon>
        <taxon>Pseudomonadati</taxon>
        <taxon>Pseudomonadota</taxon>
        <taxon>Alphaproteobacteria</taxon>
        <taxon>Acetobacterales</taxon>
        <taxon>Acetobacteraceae</taxon>
        <taxon>Acidomonas</taxon>
    </lineage>
</organism>
<dbReference type="PANTHER" id="PTHR43253:SF1">
    <property type="entry name" value="TRICORN PROTEASE HOMOLOG 2-RELATED"/>
    <property type="match status" value="1"/>
</dbReference>
<dbReference type="SUPFAM" id="SSF69304">
    <property type="entry name" value="Tricorn protease N-terminal domain"/>
    <property type="match status" value="1"/>
</dbReference>
<dbReference type="RefSeq" id="WP_042055779.1">
    <property type="nucleotide sequence ID" value="NZ_BAND01000008.1"/>
</dbReference>
<keyword evidence="4 7" id="KW-0645">Protease</keyword>
<evidence type="ECO:0000313" key="13">
    <source>
        <dbReference type="EMBL" id="GAJ27858.1"/>
    </source>
</evidence>
<feature type="active site" description="Nucleophile" evidence="8">
    <location>
        <position position="981"/>
    </location>
</feature>
<dbReference type="SUPFAM" id="SSF50156">
    <property type="entry name" value="PDZ domain-like"/>
    <property type="match status" value="1"/>
</dbReference>
<evidence type="ECO:0000256" key="1">
    <source>
        <dbReference type="ARBA" id="ARBA00004496"/>
    </source>
</evidence>
<evidence type="ECO:0000256" key="5">
    <source>
        <dbReference type="ARBA" id="ARBA00022801"/>
    </source>
</evidence>
<reference evidence="14" key="1">
    <citation type="journal article" date="2014" name="FEMS Microbiol. Lett.">
        <title>Draft Genomic DNA Sequence of the Facultatively Methylotrophic Bacterium Acidomonas methanolica type strain MB58.</title>
        <authorList>
            <person name="Higashiura N."/>
            <person name="Hadano H."/>
            <person name="Hirakawa H."/>
            <person name="Matsutani M."/>
            <person name="Takabe S."/>
            <person name="Matsushita K."/>
            <person name="Azuma Y."/>
        </authorList>
    </citation>
    <scope>NUCLEOTIDE SEQUENCE [LARGE SCALE GENOMIC DNA]</scope>
    <source>
        <strain evidence="14">MB58</strain>
    </source>
</reference>
<evidence type="ECO:0000256" key="10">
    <source>
        <dbReference type="SAM" id="MobiDB-lite"/>
    </source>
</evidence>
<dbReference type="Pfam" id="PF14684">
    <property type="entry name" value="Tricorn_C1"/>
    <property type="match status" value="1"/>
</dbReference>
<dbReference type="Gene3D" id="3.30.750.44">
    <property type="match status" value="1"/>
</dbReference>
<sequence length="1094" mass="118415">MSFRSLLAASAFLFSAPAFAAPGYLRTPSIASGVVAFADERSVWIVPETGGSARRLTTPGHVEPHPLLSPDGKQVAFLADFDGPTEIYVMPVTGGAPRRVTFEHRAGRTAPLPVLWDATAGLVFATTAHSSPGFSRMLARVDPATRERAVYPLADANDAALSPDGRWIYFVRFGTAISGDHLRDYRGGAVAQLWRFDLRDGKEAERIGPQDVNLRRPMLWRDRLIVISDRDGRDALWSYAPDGSDGRKLTSVPGFGIAEAALAGDTVVYRAGADLRRFDLAANADTPLTVDIASDDAARRVQWLDHPFRYLNDVTLGDDGATAALTFRGHVVLASPGQKRLVQIADAPDLRLRHAALAPDGKYLYAFSDASGESEIWRFPVDGSGTGTQLTHDAKSEPTGLLVSPDGKSIAHTDLLGRLFILDIASGADRLVEDATKDGTNVYDGLVWSPDSHALAFIRTRGSNIRRQIALYTLKDGAVHWATDGKYDSFSPAFAPDGHWLWFLSDRTFTLANDSPWGDRNLGPVFPRRTAIYALALQPGERFPFQPATELDSPEKKDDHKDGKKDAAPGSTPGAAIAALVPDGLAARLYKAPAPAGDYVALGASGAFLFALDGHDAAGTLKSIHIDRDEHKVETFAGDVTGFSLTTDGKTLLVQQKAPPDAAPKLFLVPAAEKMPGDTATAAIHLDRLRLRIDPGAEWREMFEDAWRLHRDHFFDQALRGVDWNAVKARYAPLVARLGNRSDLDDLLGQMMGELNALHSQLRPARTDGRPAADLIAGLGATLAREPGGYRILHIDAGEADRPDALPPLLRPGVNARNGDLIVAVNGQSVAGGVDLGDALADQAGRQVLLTLRRGGKDIRTVVTPLNAKAEAASGYTDWETSRAAMVDAASRGRIGYLHLRAMGPEDIETFAREFYADLDKDGLVIDVRRNMGGNIDSWVLTQLLRRPWMFWGRYGNTPAVNMQQSYRGHIVVLCDEFTYSDGETFSLGVKALKIAPLVGMRTAGAGVWLSDGDRLIDQGTARTAENPYFDLSGHWQVENHGVEPDVVVENMPHATFAGQDQQLSKAIDLLDAAIAAHPVTLLKPDVIPPLEAK</sequence>
<keyword evidence="5 7" id="KW-0378">Hydrolase</keyword>
<keyword evidence="14" id="KW-1185">Reference proteome</keyword>
<reference evidence="13 14" key="2">
    <citation type="journal article" date="2014" name="FEMS Microbiol. Lett.">
        <title>Draft genomic DNA sequence of the facultatively methylotrophic bacterium Acidomonas methanolica type strain MB58.</title>
        <authorList>
            <person name="Higashiura N."/>
            <person name="Hadano H."/>
            <person name="Hirakawa H."/>
            <person name="Matsutani M."/>
            <person name="Takabe S."/>
            <person name="Matsushita K."/>
            <person name="Azuma Y."/>
        </authorList>
    </citation>
    <scope>NUCLEOTIDE SEQUENCE [LARGE SCALE GENOMIC DNA]</scope>
    <source>
        <strain evidence="13 14">MB58</strain>
    </source>
</reference>
<evidence type="ECO:0000313" key="14">
    <source>
        <dbReference type="Proteomes" id="UP000019760"/>
    </source>
</evidence>
<evidence type="ECO:0000256" key="4">
    <source>
        <dbReference type="ARBA" id="ARBA00022670"/>
    </source>
</evidence>
<comment type="caution">
    <text evidence="13">The sequence shown here is derived from an EMBL/GenBank/DDBJ whole genome shotgun (WGS) entry which is preliminary data.</text>
</comment>
<dbReference type="Gene3D" id="2.120.10.60">
    <property type="entry name" value="Tricorn protease N-terminal domain"/>
    <property type="match status" value="1"/>
</dbReference>
<dbReference type="Pfam" id="PF14685">
    <property type="entry name" value="PDZ_Tricorn"/>
    <property type="match status" value="1"/>
</dbReference>
<dbReference type="InterPro" id="IPR036034">
    <property type="entry name" value="PDZ_sf"/>
</dbReference>
<feature type="signal peptide" evidence="11">
    <location>
        <begin position="1"/>
        <end position="20"/>
    </location>
</feature>
<dbReference type="Proteomes" id="UP000019760">
    <property type="component" value="Unassembled WGS sequence"/>
</dbReference>
<evidence type="ECO:0000256" key="2">
    <source>
        <dbReference type="ARBA" id="ARBA00008524"/>
    </source>
</evidence>
<dbReference type="Gene3D" id="3.90.226.10">
    <property type="entry name" value="2-enoyl-CoA Hydratase, Chain A, domain 1"/>
    <property type="match status" value="1"/>
</dbReference>
<evidence type="ECO:0000259" key="12">
    <source>
        <dbReference type="SMART" id="SM00245"/>
    </source>
</evidence>
<feature type="active site" description="Charge relay system" evidence="8">
    <location>
        <position position="759"/>
    </location>
</feature>
<dbReference type="InterPro" id="IPR029045">
    <property type="entry name" value="ClpP/crotonase-like_dom_sf"/>
</dbReference>
<feature type="domain" description="Tail specific protease" evidence="12">
    <location>
        <begin position="845"/>
        <end position="1050"/>
    </location>
</feature>
<dbReference type="InterPro" id="IPR012393">
    <property type="entry name" value="Tricorn_protease"/>
</dbReference>
<proteinExistence type="inferred from homology"/>
<feature type="active site" description="Charge relay system" evidence="8">
    <location>
        <position position="1039"/>
    </location>
</feature>
<dbReference type="GO" id="GO:0005737">
    <property type="term" value="C:cytoplasm"/>
    <property type="evidence" value="ECO:0007669"/>
    <property type="project" value="UniProtKB-SubCell"/>
</dbReference>
<feature type="site" description="Transition state stabilizer; via amide nitrogen" evidence="9">
    <location>
        <position position="982"/>
    </location>
</feature>
<protein>
    <recommendedName>
        <fullName evidence="7">Tricorn protease homolog</fullName>
        <ecNumber evidence="7">3.4.21.-</ecNumber>
    </recommendedName>
</protein>
<comment type="subcellular location">
    <subcellularLocation>
        <location evidence="1 7">Cytoplasm</location>
    </subcellularLocation>
</comment>
<dbReference type="Pfam" id="PF26550">
    <property type="entry name" value="Tricorn_2nd"/>
    <property type="match status" value="1"/>
</dbReference>
<feature type="region of interest" description="Disordered" evidence="10">
    <location>
        <begin position="544"/>
        <end position="574"/>
    </location>
</feature>
<dbReference type="SMART" id="SM00245">
    <property type="entry name" value="TSPc"/>
    <property type="match status" value="1"/>
</dbReference>
<dbReference type="SUPFAM" id="SSF52096">
    <property type="entry name" value="ClpP/crotonase"/>
    <property type="match status" value="1"/>
</dbReference>
<evidence type="ECO:0000256" key="3">
    <source>
        <dbReference type="ARBA" id="ARBA00022490"/>
    </source>
</evidence>
<name>A0A023D129_ACIMT</name>
<evidence type="ECO:0000256" key="7">
    <source>
        <dbReference type="PIRNR" id="PIRNR036421"/>
    </source>
</evidence>
<comment type="function">
    <text evidence="7">Degrades oligopeptides.</text>
</comment>
<dbReference type="AlphaFoldDB" id="A0A023D129"/>
<dbReference type="InterPro" id="IPR028204">
    <property type="entry name" value="Tricorn_C1"/>
</dbReference>
<dbReference type="GO" id="GO:0008236">
    <property type="term" value="F:serine-type peptidase activity"/>
    <property type="evidence" value="ECO:0007669"/>
    <property type="project" value="UniProtKB-UniRule"/>
</dbReference>
<dbReference type="Gene3D" id="2.130.10.10">
    <property type="entry name" value="YVTN repeat-like/Quinoprotein amine dehydrogenase"/>
    <property type="match status" value="1"/>
</dbReference>
<dbReference type="GO" id="GO:0006508">
    <property type="term" value="P:proteolysis"/>
    <property type="evidence" value="ECO:0007669"/>
    <property type="project" value="UniProtKB-UniRule"/>
</dbReference>
<dbReference type="PIRSF" id="PIRSF036421">
    <property type="entry name" value="Tricorn_protease"/>
    <property type="match status" value="1"/>
</dbReference>
<dbReference type="Pfam" id="PF03572">
    <property type="entry name" value="Peptidase_S41"/>
    <property type="match status" value="1"/>
</dbReference>
<evidence type="ECO:0000256" key="6">
    <source>
        <dbReference type="ARBA" id="ARBA00022825"/>
    </source>
</evidence>
<evidence type="ECO:0000256" key="11">
    <source>
        <dbReference type="SAM" id="SignalP"/>
    </source>
</evidence>
<dbReference type="InterPro" id="IPR005151">
    <property type="entry name" value="Tail-specific_protease"/>
</dbReference>
<gene>
    <name evidence="13" type="ORF">Amme_008_023</name>
</gene>
<keyword evidence="11" id="KW-0732">Signal</keyword>
<dbReference type="Gene3D" id="2.30.42.10">
    <property type="match status" value="1"/>
</dbReference>
<dbReference type="InterPro" id="IPR015943">
    <property type="entry name" value="WD40/YVTN_repeat-like_dom_sf"/>
</dbReference>
<dbReference type="EMBL" id="BAND01000008">
    <property type="protein sequence ID" value="GAJ27858.1"/>
    <property type="molecule type" value="Genomic_DNA"/>
</dbReference>